<dbReference type="Proteomes" id="UP000270856">
    <property type="component" value="Unassembled WGS sequence"/>
</dbReference>
<keyword evidence="2" id="KW-0285">Flavoprotein</keyword>
<evidence type="ECO:0000256" key="6">
    <source>
        <dbReference type="ARBA" id="ARBA00023002"/>
    </source>
</evidence>
<feature type="domain" description="FAD-binding FR-type" evidence="10">
    <location>
        <begin position="2"/>
        <end position="106"/>
    </location>
</feature>
<dbReference type="Pfam" id="PF00175">
    <property type="entry name" value="NAD_binding_1"/>
    <property type="match status" value="1"/>
</dbReference>
<dbReference type="InterPro" id="IPR017938">
    <property type="entry name" value="Riboflavin_synthase-like_b-brl"/>
</dbReference>
<dbReference type="SUPFAM" id="SSF63380">
    <property type="entry name" value="Riboflavin synthase domain-like"/>
    <property type="match status" value="1"/>
</dbReference>
<dbReference type="Pfam" id="PF00970">
    <property type="entry name" value="FAD_binding_6"/>
    <property type="match status" value="1"/>
</dbReference>
<evidence type="ECO:0000256" key="3">
    <source>
        <dbReference type="ARBA" id="ARBA00022714"/>
    </source>
</evidence>
<dbReference type="PROSITE" id="PS51384">
    <property type="entry name" value="FAD_FR"/>
    <property type="match status" value="1"/>
</dbReference>
<dbReference type="CDD" id="cd06214">
    <property type="entry name" value="PA_degradation_oxidoreductase_like"/>
    <property type="match status" value="1"/>
</dbReference>
<dbReference type="InterPro" id="IPR006058">
    <property type="entry name" value="2Fe2S_fd_BS"/>
</dbReference>
<dbReference type="InterPro" id="IPR008333">
    <property type="entry name" value="Cbr1-like_FAD-bd_dom"/>
</dbReference>
<dbReference type="InterPro" id="IPR001433">
    <property type="entry name" value="OxRdtase_FAD/NAD-bd"/>
</dbReference>
<dbReference type="PRINTS" id="PR00406">
    <property type="entry name" value="CYTB5RDTASE"/>
</dbReference>
<keyword evidence="12" id="KW-1185">Reference proteome</keyword>
<reference evidence="11 12" key="1">
    <citation type="submission" date="2018-11" db="EMBL/GenBank/DDBJ databases">
        <title>Aureibaculum marinum gen. nov., sp. nov., a member of the family Flavobacteriaceae isolated from the Bohai Sea.</title>
        <authorList>
            <person name="Ji X."/>
        </authorList>
    </citation>
    <scope>NUCLEOTIDE SEQUENCE [LARGE SCALE GENOMIC DNA]</scope>
    <source>
        <strain evidence="11 12">BH-SD17</strain>
    </source>
</reference>
<comment type="cofactor">
    <cofactor evidence="1">
        <name>FAD</name>
        <dbReference type="ChEBI" id="CHEBI:57692"/>
    </cofactor>
</comment>
<dbReference type="RefSeq" id="WP_123898471.1">
    <property type="nucleotide sequence ID" value="NZ_RPFJ01000015.1"/>
</dbReference>
<gene>
    <name evidence="11" type="ORF">EGM88_11705</name>
</gene>
<dbReference type="PRINTS" id="PR00371">
    <property type="entry name" value="FPNCR"/>
</dbReference>
<accession>A0A3N4NK40</accession>
<dbReference type="PANTHER" id="PTHR47354">
    <property type="entry name" value="NADH OXIDOREDUCTASE HCR"/>
    <property type="match status" value="1"/>
</dbReference>
<dbReference type="Gene3D" id="3.40.50.80">
    <property type="entry name" value="Nucleotide-binding domain of ferredoxin-NADP reductase (FNR) module"/>
    <property type="match status" value="1"/>
</dbReference>
<evidence type="ECO:0000259" key="9">
    <source>
        <dbReference type="PROSITE" id="PS51085"/>
    </source>
</evidence>
<keyword evidence="6" id="KW-0560">Oxidoreductase</keyword>
<comment type="caution">
    <text evidence="11">The sequence shown here is derived from an EMBL/GenBank/DDBJ whole genome shotgun (WGS) entry which is preliminary data.</text>
</comment>
<dbReference type="Gene3D" id="2.40.30.10">
    <property type="entry name" value="Translation factors"/>
    <property type="match status" value="1"/>
</dbReference>
<evidence type="ECO:0000313" key="12">
    <source>
        <dbReference type="Proteomes" id="UP000270856"/>
    </source>
</evidence>
<dbReference type="EMBL" id="RPFJ01000015">
    <property type="protein sequence ID" value="RPD95875.1"/>
    <property type="molecule type" value="Genomic_DNA"/>
</dbReference>
<dbReference type="InterPro" id="IPR036010">
    <property type="entry name" value="2Fe-2S_ferredoxin-like_sf"/>
</dbReference>
<feature type="domain" description="2Fe-2S ferredoxin-type" evidence="9">
    <location>
        <begin position="260"/>
        <end position="350"/>
    </location>
</feature>
<proteinExistence type="predicted"/>
<evidence type="ECO:0000256" key="5">
    <source>
        <dbReference type="ARBA" id="ARBA00022827"/>
    </source>
</evidence>
<dbReference type="PROSITE" id="PS51085">
    <property type="entry name" value="2FE2S_FER_2"/>
    <property type="match status" value="1"/>
</dbReference>
<dbReference type="InterPro" id="IPR012675">
    <property type="entry name" value="Beta-grasp_dom_sf"/>
</dbReference>
<dbReference type="SUPFAM" id="SSF54292">
    <property type="entry name" value="2Fe-2S ferredoxin-like"/>
    <property type="match status" value="1"/>
</dbReference>
<dbReference type="InterPro" id="IPR001041">
    <property type="entry name" value="2Fe-2S_ferredoxin-type"/>
</dbReference>
<evidence type="ECO:0000256" key="4">
    <source>
        <dbReference type="ARBA" id="ARBA00022723"/>
    </source>
</evidence>
<dbReference type="InterPro" id="IPR039261">
    <property type="entry name" value="FNR_nucleotide-bd"/>
</dbReference>
<sequence length="350" mass="39360">MSTFYKLSIKEIQKETKDSVSIVFNIPQDLQDKYKFIPGQYVTIKKVLDGNELRRAYSICSSLQSNRIKVGVKSAENGYFSKYAVNELKVGDELEVSRPEGRFNLMPNSKHSKNYLAFVAGSGITPILSMIKSVLETEKESHFVLVYGNKSVTDVMFKSEIDTLVQDNSANFSVYYVYSQFEEVGTLFGRIDTSVLNFILNNKCKDIQFNDYFLCGPEPMINLIKENLLEKNVEEKNIHFELFSTDVDDKVGDADIDGKTKVNVLLDDEEHAFEMDRGKTILEVALKNGLDAPYSCQGGICSTCLAKITEGRAVMDKNSILTDNEIEEGLILTCQAHPTTPTISIDYDDV</sequence>
<dbReference type="GO" id="GO:0051537">
    <property type="term" value="F:2 iron, 2 sulfur cluster binding"/>
    <property type="evidence" value="ECO:0007669"/>
    <property type="project" value="UniProtKB-KW"/>
</dbReference>
<dbReference type="InterPro" id="IPR001709">
    <property type="entry name" value="Flavoprot_Pyr_Nucl_cyt_Rdtase"/>
</dbReference>
<dbReference type="PANTHER" id="PTHR47354:SF8">
    <property type="entry name" value="1,2-PHENYLACETYL-COA EPOXIDASE, SUBUNIT E"/>
    <property type="match status" value="1"/>
</dbReference>
<dbReference type="Gene3D" id="3.10.20.30">
    <property type="match status" value="1"/>
</dbReference>
<dbReference type="InterPro" id="IPR050415">
    <property type="entry name" value="MRET"/>
</dbReference>
<dbReference type="GO" id="GO:0050660">
    <property type="term" value="F:flavin adenine dinucleotide binding"/>
    <property type="evidence" value="ECO:0007669"/>
    <property type="project" value="TreeGrafter"/>
</dbReference>
<keyword evidence="5" id="KW-0274">FAD</keyword>
<evidence type="ECO:0000256" key="2">
    <source>
        <dbReference type="ARBA" id="ARBA00022630"/>
    </source>
</evidence>
<keyword evidence="4" id="KW-0479">Metal-binding</keyword>
<evidence type="ECO:0000256" key="8">
    <source>
        <dbReference type="ARBA" id="ARBA00023014"/>
    </source>
</evidence>
<dbReference type="GO" id="GO:0046872">
    <property type="term" value="F:metal ion binding"/>
    <property type="evidence" value="ECO:0007669"/>
    <property type="project" value="UniProtKB-KW"/>
</dbReference>
<keyword evidence="7" id="KW-0408">Iron</keyword>
<evidence type="ECO:0000259" key="10">
    <source>
        <dbReference type="PROSITE" id="PS51384"/>
    </source>
</evidence>
<dbReference type="OrthoDB" id="9789468at2"/>
<dbReference type="CDD" id="cd00207">
    <property type="entry name" value="fer2"/>
    <property type="match status" value="1"/>
</dbReference>
<dbReference type="Pfam" id="PF00111">
    <property type="entry name" value="Fer2"/>
    <property type="match status" value="1"/>
</dbReference>
<evidence type="ECO:0000256" key="7">
    <source>
        <dbReference type="ARBA" id="ARBA00023004"/>
    </source>
</evidence>
<organism evidence="11 12">
    <name type="scientific">Aureibaculum marinum</name>
    <dbReference type="NCBI Taxonomy" id="2487930"/>
    <lineage>
        <taxon>Bacteria</taxon>
        <taxon>Pseudomonadati</taxon>
        <taxon>Bacteroidota</taxon>
        <taxon>Flavobacteriia</taxon>
        <taxon>Flavobacteriales</taxon>
        <taxon>Flavobacteriaceae</taxon>
        <taxon>Aureibaculum</taxon>
    </lineage>
</organism>
<dbReference type="SUPFAM" id="SSF52343">
    <property type="entry name" value="Ferredoxin reductase-like, C-terminal NADP-linked domain"/>
    <property type="match status" value="1"/>
</dbReference>
<name>A0A3N4NK40_9FLAO</name>
<dbReference type="PROSITE" id="PS00197">
    <property type="entry name" value="2FE2S_FER_1"/>
    <property type="match status" value="1"/>
</dbReference>
<protein>
    <submittedName>
        <fullName evidence="11">Flavodoxin reductase</fullName>
    </submittedName>
</protein>
<dbReference type="InterPro" id="IPR017927">
    <property type="entry name" value="FAD-bd_FR_type"/>
</dbReference>
<evidence type="ECO:0000313" key="11">
    <source>
        <dbReference type="EMBL" id="RPD95875.1"/>
    </source>
</evidence>
<dbReference type="AlphaFoldDB" id="A0A3N4NK40"/>
<dbReference type="GO" id="GO:0016491">
    <property type="term" value="F:oxidoreductase activity"/>
    <property type="evidence" value="ECO:0007669"/>
    <property type="project" value="UniProtKB-KW"/>
</dbReference>
<keyword evidence="8" id="KW-0411">Iron-sulfur</keyword>
<keyword evidence="3" id="KW-0001">2Fe-2S</keyword>
<evidence type="ECO:0000256" key="1">
    <source>
        <dbReference type="ARBA" id="ARBA00001974"/>
    </source>
</evidence>